<feature type="region of interest" description="Disordered" evidence="1">
    <location>
        <begin position="396"/>
        <end position="438"/>
    </location>
</feature>
<reference evidence="2" key="1">
    <citation type="submission" date="2013-05" db="EMBL/GenBank/DDBJ databases">
        <title>Draft genome sequences of six wheat associated Fusarium spp. isolates.</title>
        <authorList>
            <person name="Moolhuijzen P.M."/>
            <person name="Manners J.M."/>
            <person name="Wilcox S."/>
            <person name="Bellgard M.I."/>
            <person name="Gardiner D.M."/>
        </authorList>
    </citation>
    <scope>NUCLEOTIDE SEQUENCE</scope>
    <source>
        <strain evidence="2">CS3427</strain>
        <strain evidence="2">CS3427</strain>
    </source>
</reference>
<gene>
    <name evidence="2" type="ORF">BN847_0121780</name>
</gene>
<dbReference type="EMBL" id="CBMD010001271">
    <property type="protein sequence ID" value="CEG02549.1"/>
    <property type="molecule type" value="Genomic_DNA"/>
</dbReference>
<evidence type="ECO:0000256" key="1">
    <source>
        <dbReference type="SAM" id="MobiDB-lite"/>
    </source>
</evidence>
<proteinExistence type="predicted"/>
<accession>A0A096PCV0</accession>
<protein>
    <submittedName>
        <fullName evidence="2">WGS project CBMD000000000 data, contig CS3427_c001274</fullName>
    </submittedName>
</protein>
<evidence type="ECO:0000313" key="2">
    <source>
        <dbReference type="EMBL" id="CEG02549.1"/>
    </source>
</evidence>
<sequence length="438" mass="49574">MQPLTTKSSPWLGIHLDRNTYAPGDTITGFVHRTTPIITIDAEVTCCLHGRASIVSGLDTRLNSKFNLLTCNERPDEIYRGPLYSLNNMVERWPFSLKIPTCADSTTNTGSTLASYMPTGAMDHQLPPTYSLYSTGVIGVFVEYFVSAKILFYEYDGVKRVQAWHPFKLVQYSPNPPIADFAVRVWRYPGSVRSTRLIPGRQDERGSLFSWAKRSSSRPGDPTLKFELLFGFPTRIQLDNQTPIPLRLAVFPNWDKTSEIIKNVPQKFRLLLIKVSLVTCTKVMTRHGTEKYYTKAVNLGVSNAIDNLQDEIQIPCTSSWEPIDVGKMIDLRITSKGITCGWKEEQFTPSFRTYNMTVTHKLRWDIEFKVAGDTLFVKGEANVLLLRSCDEREQSTRGLGLSEVEEDDSWIRPPPEDEAPPSFADAIVMGRRIDSQET</sequence>
<name>A0A096PCV0_FUSPS</name>
<comment type="caution">
    <text evidence="2">The sequence shown here is derived from an EMBL/GenBank/DDBJ whole genome shotgun (WGS) entry which is preliminary data.</text>
</comment>
<organism evidence="2">
    <name type="scientific">Fusarium pseudograminearum CS3427</name>
    <dbReference type="NCBI Taxonomy" id="1318457"/>
    <lineage>
        <taxon>Eukaryota</taxon>
        <taxon>Fungi</taxon>
        <taxon>Dikarya</taxon>
        <taxon>Ascomycota</taxon>
        <taxon>Pezizomycotina</taxon>
        <taxon>Sordariomycetes</taxon>
        <taxon>Hypocreomycetidae</taxon>
        <taxon>Hypocreales</taxon>
        <taxon>Nectriaceae</taxon>
        <taxon>Fusarium</taxon>
    </lineage>
</organism>
<dbReference type="AlphaFoldDB" id="A0A096PCV0"/>